<evidence type="ECO:0000256" key="1">
    <source>
        <dbReference type="SAM" id="MobiDB-lite"/>
    </source>
</evidence>
<dbReference type="InterPro" id="IPR012347">
    <property type="entry name" value="Ferritin-like"/>
</dbReference>
<dbReference type="Gene3D" id="1.20.1260.10">
    <property type="match status" value="1"/>
</dbReference>
<evidence type="ECO:0000313" key="2">
    <source>
        <dbReference type="EMBL" id="PRW63889.1"/>
    </source>
</evidence>
<dbReference type="PANTHER" id="PTHR30458:SF0">
    <property type="entry name" value="1,2-PHENYLACETYL-COA EPOXIDASE, SUBUNIT C"/>
    <property type="match status" value="1"/>
</dbReference>
<dbReference type="EMBL" id="PVSR01000008">
    <property type="protein sequence ID" value="PRW63889.1"/>
    <property type="molecule type" value="Genomic_DNA"/>
</dbReference>
<dbReference type="RefSeq" id="WP_106113281.1">
    <property type="nucleotide sequence ID" value="NZ_PVSR01000008.1"/>
</dbReference>
<dbReference type="AlphaFoldDB" id="A0A2T0GXP2"/>
<evidence type="ECO:0000313" key="3">
    <source>
        <dbReference type="Proteomes" id="UP000239352"/>
    </source>
</evidence>
<dbReference type="STRING" id="1050202.GCA_000384035_00122"/>
<dbReference type="InterPro" id="IPR007814">
    <property type="entry name" value="PaaA_PaaC"/>
</dbReference>
<dbReference type="PANTHER" id="PTHR30458">
    <property type="entry name" value="PHENYLACETIC ACID DEGRADATION PROTEIN PAA"/>
    <property type="match status" value="1"/>
</dbReference>
<reference evidence="2 3" key="1">
    <citation type="submission" date="2018-03" db="EMBL/GenBank/DDBJ databases">
        <title>Actinopolyspora mortivallis from Sahara, screening for active biomolecules.</title>
        <authorList>
            <person name="Selama O."/>
            <person name="Wellington E.M.H."/>
            <person name="Hacene H."/>
        </authorList>
    </citation>
    <scope>NUCLEOTIDE SEQUENCE [LARGE SCALE GENOMIC DNA]</scope>
    <source>
        <strain evidence="2 3">M5A</strain>
    </source>
</reference>
<dbReference type="GO" id="GO:0005829">
    <property type="term" value="C:cytosol"/>
    <property type="evidence" value="ECO:0007669"/>
    <property type="project" value="TreeGrafter"/>
</dbReference>
<dbReference type="Pfam" id="PF05138">
    <property type="entry name" value="PaaA_PaaC"/>
    <property type="match status" value="1"/>
</dbReference>
<protein>
    <submittedName>
        <fullName evidence="2">Phenylacetate-CoA oxygenase subunit PaaI</fullName>
    </submittedName>
</protein>
<dbReference type="InterPro" id="IPR052703">
    <property type="entry name" value="Aromatic_CoA_ox/epox"/>
</dbReference>
<dbReference type="SUPFAM" id="SSF47240">
    <property type="entry name" value="Ferritin-like"/>
    <property type="match status" value="1"/>
</dbReference>
<name>A0A2T0GXP2_ACTMO</name>
<dbReference type="GO" id="GO:0010124">
    <property type="term" value="P:phenylacetate catabolic process"/>
    <property type="evidence" value="ECO:0007669"/>
    <property type="project" value="InterPro"/>
</dbReference>
<dbReference type="NCBIfam" id="TIGR02158">
    <property type="entry name" value="PA_CoA_Oxy3"/>
    <property type="match status" value="1"/>
</dbReference>
<sequence length="309" mass="32751">MHSSPGFDSGSGEALAGHAGGTARPEVGWSVRPAGADPLAGVDHRVPGDVSPADLSTYCLMLGDDALVLSRRLAQWSCHGPDLEEDHTLVGILLELLGSARQLLGRAGAVEGEGRDENALARTRGVEQFRNVRLVELDCGPGAGGDFAASVARLMLCAAWRTALLRRLTESRDPVLSALAAIAWPEARGHRDHAVQWVIRLGDGTSVSRDRMRAGLARVWPMTGELFAVHPVERRLAEAGYAVDPAGLRGEVSALVDEVLSVARLDPPDAGVFHSGEPLGRSGAHTAALEFLLAELRHGAEEAAFLELR</sequence>
<gene>
    <name evidence="2" type="primary">paaI</name>
    <name evidence="2" type="ORF">CEP50_07900</name>
</gene>
<proteinExistence type="predicted"/>
<comment type="caution">
    <text evidence="2">The sequence shown here is derived from an EMBL/GenBank/DDBJ whole genome shotgun (WGS) entry which is preliminary data.</text>
</comment>
<dbReference type="InParanoid" id="A0A2T0GXP2"/>
<dbReference type="InterPro" id="IPR009078">
    <property type="entry name" value="Ferritin-like_SF"/>
</dbReference>
<accession>A0A2T0GXP2</accession>
<organism evidence="2 3">
    <name type="scientific">Actinopolyspora mortivallis</name>
    <dbReference type="NCBI Taxonomy" id="33906"/>
    <lineage>
        <taxon>Bacteria</taxon>
        <taxon>Bacillati</taxon>
        <taxon>Actinomycetota</taxon>
        <taxon>Actinomycetes</taxon>
        <taxon>Actinopolysporales</taxon>
        <taxon>Actinopolysporaceae</taxon>
        <taxon>Actinopolyspora</taxon>
    </lineage>
</organism>
<dbReference type="Proteomes" id="UP000239352">
    <property type="component" value="Unassembled WGS sequence"/>
</dbReference>
<dbReference type="InterPro" id="IPR011882">
    <property type="entry name" value="PaaC"/>
</dbReference>
<feature type="region of interest" description="Disordered" evidence="1">
    <location>
        <begin position="1"/>
        <end position="32"/>
    </location>
</feature>
<keyword evidence="3" id="KW-1185">Reference proteome</keyword>